<protein>
    <recommendedName>
        <fullName evidence="3">DUF5318 domain-containing protein</fullName>
    </recommendedName>
</protein>
<dbReference type="EMBL" id="BNAU01000006">
    <property type="protein sequence ID" value="GHF11162.1"/>
    <property type="molecule type" value="Genomic_DNA"/>
</dbReference>
<name>A0ABQ3JA27_9PSEU</name>
<accession>A0ABQ3JA27</accession>
<keyword evidence="2" id="KW-1185">Reference proteome</keyword>
<organism evidence="1 2">
    <name type="scientific">Amycolatopsis deserti</name>
    <dbReference type="NCBI Taxonomy" id="185696"/>
    <lineage>
        <taxon>Bacteria</taxon>
        <taxon>Bacillati</taxon>
        <taxon>Actinomycetota</taxon>
        <taxon>Actinomycetes</taxon>
        <taxon>Pseudonocardiales</taxon>
        <taxon>Pseudonocardiaceae</taxon>
        <taxon>Amycolatopsis</taxon>
    </lineage>
</organism>
<reference evidence="2" key="1">
    <citation type="journal article" date="2019" name="Int. J. Syst. Evol. Microbiol.">
        <title>The Global Catalogue of Microorganisms (GCM) 10K type strain sequencing project: providing services to taxonomists for standard genome sequencing and annotation.</title>
        <authorList>
            <consortium name="The Broad Institute Genomics Platform"/>
            <consortium name="The Broad Institute Genome Sequencing Center for Infectious Disease"/>
            <person name="Wu L."/>
            <person name="Ma J."/>
        </authorList>
    </citation>
    <scope>NUCLEOTIDE SEQUENCE [LARGE SCALE GENOMIC DNA]</scope>
    <source>
        <strain evidence="2">CGMCC 4.7677</strain>
    </source>
</reference>
<evidence type="ECO:0000313" key="2">
    <source>
        <dbReference type="Proteomes" id="UP000605897"/>
    </source>
</evidence>
<comment type="caution">
    <text evidence="1">The sequence shown here is derived from an EMBL/GenBank/DDBJ whole genome shotgun (WGS) entry which is preliminary data.</text>
</comment>
<dbReference type="Pfam" id="PF17249">
    <property type="entry name" value="DUF5318"/>
    <property type="match status" value="1"/>
</dbReference>
<dbReference type="Proteomes" id="UP000605897">
    <property type="component" value="Unassembled WGS sequence"/>
</dbReference>
<proteinExistence type="predicted"/>
<dbReference type="InterPro" id="IPR035169">
    <property type="entry name" value="DUF5318"/>
</dbReference>
<evidence type="ECO:0000313" key="1">
    <source>
        <dbReference type="EMBL" id="GHF11162.1"/>
    </source>
</evidence>
<evidence type="ECO:0008006" key="3">
    <source>
        <dbReference type="Google" id="ProtNLM"/>
    </source>
</evidence>
<sequence>MSRTRSRPLVRTAHGGHTADTYSVTVQNQRQVVDYALQRRALLAGVRSGRVGTRDVCDADPYLLRAARFHGEPSGAPCPLCGKDGLTNVSWVFGEQLRHVSGSARTPVELARLANLVGEFNVHVVEVCRTCRWNHLVRSYVSGNGTPHGPSRRTAGQ</sequence>
<gene>
    <name evidence="1" type="ORF">GCM10017786_51090</name>
</gene>